<dbReference type="Pfam" id="PF09459">
    <property type="entry name" value="EB_dh"/>
    <property type="match status" value="1"/>
</dbReference>
<name>A0A7T0BZ01_9BACT</name>
<dbReference type="Gene3D" id="1.10.760.10">
    <property type="entry name" value="Cytochrome c-like domain"/>
    <property type="match status" value="3"/>
</dbReference>
<feature type="domain" description="Cytochrome c" evidence="7">
    <location>
        <begin position="53"/>
        <end position="150"/>
    </location>
</feature>
<evidence type="ECO:0000256" key="6">
    <source>
        <dbReference type="PROSITE-ProRule" id="PRU00433"/>
    </source>
</evidence>
<feature type="domain" description="Cytochrome c" evidence="7">
    <location>
        <begin position="162"/>
        <end position="256"/>
    </location>
</feature>
<organism evidence="8 9">
    <name type="scientific">Candidatus Nitronauta litoralis</name>
    <dbReference type="NCBI Taxonomy" id="2705533"/>
    <lineage>
        <taxon>Bacteria</taxon>
        <taxon>Pseudomonadati</taxon>
        <taxon>Nitrospinota/Tectimicrobiota group</taxon>
        <taxon>Nitrospinota</taxon>
        <taxon>Nitrospinia</taxon>
        <taxon>Nitrospinales</taxon>
        <taxon>Nitrospinaceae</taxon>
        <taxon>Candidatus Nitronauta</taxon>
    </lineage>
</organism>
<gene>
    <name evidence="8" type="ORF">G3M70_17070</name>
</gene>
<evidence type="ECO:0000256" key="5">
    <source>
        <dbReference type="ARBA" id="ARBA00023004"/>
    </source>
</evidence>
<dbReference type="PANTHER" id="PTHR35008">
    <property type="entry name" value="BLL4482 PROTEIN-RELATED"/>
    <property type="match status" value="1"/>
</dbReference>
<dbReference type="InterPro" id="IPR009056">
    <property type="entry name" value="Cyt_c-like_dom"/>
</dbReference>
<keyword evidence="3 6" id="KW-0479">Metal-binding</keyword>
<dbReference type="GO" id="GO:0009055">
    <property type="term" value="F:electron transfer activity"/>
    <property type="evidence" value="ECO:0007669"/>
    <property type="project" value="InterPro"/>
</dbReference>
<dbReference type="InterPro" id="IPR036909">
    <property type="entry name" value="Cyt_c-like_dom_sf"/>
</dbReference>
<dbReference type="SUPFAM" id="SSF46626">
    <property type="entry name" value="Cytochrome c"/>
    <property type="match status" value="3"/>
</dbReference>
<keyword evidence="1" id="KW-0813">Transport</keyword>
<dbReference type="InterPro" id="IPR051459">
    <property type="entry name" value="Cytochrome_c-type_DH"/>
</dbReference>
<evidence type="ECO:0000256" key="3">
    <source>
        <dbReference type="ARBA" id="ARBA00022723"/>
    </source>
</evidence>
<dbReference type="Pfam" id="PF13442">
    <property type="entry name" value="Cytochrome_CBB3"/>
    <property type="match status" value="2"/>
</dbReference>
<dbReference type="InterPro" id="IPR019020">
    <property type="entry name" value="Cyt-c552/DMSO_Rdtase_haem-bd"/>
</dbReference>
<dbReference type="EMBL" id="CP048685">
    <property type="protein sequence ID" value="QPJ63493.1"/>
    <property type="molecule type" value="Genomic_DNA"/>
</dbReference>
<dbReference type="GO" id="GO:0046872">
    <property type="term" value="F:metal ion binding"/>
    <property type="evidence" value="ECO:0007669"/>
    <property type="project" value="UniProtKB-KW"/>
</dbReference>
<dbReference type="Proteomes" id="UP000594688">
    <property type="component" value="Chromosome"/>
</dbReference>
<reference evidence="8 9" key="1">
    <citation type="submission" date="2020-02" db="EMBL/GenBank/DDBJ databases">
        <title>Genomic and physiological characterization of two novel Nitrospinaceae genera.</title>
        <authorList>
            <person name="Mueller A.J."/>
            <person name="Jung M.-Y."/>
            <person name="Strachan C.R."/>
            <person name="Herbold C.W."/>
            <person name="Kirkegaard R.H."/>
            <person name="Daims H."/>
        </authorList>
    </citation>
    <scope>NUCLEOTIDE SEQUENCE [LARGE SCALE GENOMIC DNA]</scope>
    <source>
        <strain evidence="8">EB</strain>
    </source>
</reference>
<dbReference type="PROSITE" id="PS51007">
    <property type="entry name" value="CYTC"/>
    <property type="match status" value="3"/>
</dbReference>
<protein>
    <submittedName>
        <fullName evidence="8">C-type cytochrome</fullName>
    </submittedName>
</protein>
<dbReference type="AlphaFoldDB" id="A0A7T0BZ01"/>
<dbReference type="KEGG" id="nli:G3M70_17070"/>
<evidence type="ECO:0000259" key="7">
    <source>
        <dbReference type="PROSITE" id="PS51007"/>
    </source>
</evidence>
<dbReference type="Gene3D" id="2.60.40.1190">
    <property type="match status" value="1"/>
</dbReference>
<accession>A0A7T0BZ01</accession>
<sequence length="628" mass="70375">MPLIVCIFQSTSVWAFNPPGPEDVPTSINVKGKQYDLKSLSNPFWKDAAKIPEIIKQGSELYFKHCVLCHGDLLNGKGVFSNRFSPAPANFHKQGSVFDRPEGYTFWRIMKGGPGLPKKYEPWNSAMPAWEGVLSEEEVWKLILFLFDEVARPLTPETPQEASLERGQVVYEDKCAVCHGLDGKADTPPASLMSPRPRNLIKGHYKLRSTPFGKIPTDPDLHDMLVRGYPETTMPSWRHLPKVDLDSLVLYLKELGKKKFDRAKRKKKFPAPIIVPPAPPFTLESQERGRELFVQNCSGCHGVEGRGDGDSTKKIVNLASDAIRPRNLTKPWTFRRGSRREDLFLTLRTGLSTTAMPRFSDRIHPDKNIWDLVNYISTLSLLEKPRISNNLKMTRVDGALPENPDDPAWNKVDSFFVPLSPQIMQGNIKTFTTTDSLWVQALHNGNEMAIRVRWDDPTFDPILKKSIKVVESPPPPLPEHLRVMEGEEDEEPPPPLEPAAHPDMLAIQLAGPGSSMDDLPYFLNGDANHPVTLWKWQSHPNRTDQVSVAGLGNETPITNTSALISNAQFQYGQYTLVIKKTLDKGEGSDGAPLKSGGTIPVAFNAWDGGEEETGDKRSVSNWYYLKVE</sequence>
<dbReference type="GO" id="GO:0020037">
    <property type="term" value="F:heme binding"/>
    <property type="evidence" value="ECO:0007669"/>
    <property type="project" value="InterPro"/>
</dbReference>
<feature type="domain" description="Cytochrome c" evidence="7">
    <location>
        <begin position="284"/>
        <end position="380"/>
    </location>
</feature>
<keyword evidence="2 6" id="KW-0349">Heme</keyword>
<evidence type="ECO:0000313" key="9">
    <source>
        <dbReference type="Proteomes" id="UP000594688"/>
    </source>
</evidence>
<proteinExistence type="predicted"/>
<evidence type="ECO:0000256" key="4">
    <source>
        <dbReference type="ARBA" id="ARBA00022982"/>
    </source>
</evidence>
<dbReference type="PANTHER" id="PTHR35008:SF8">
    <property type="entry name" value="ALCOHOL DEHYDROGENASE CYTOCHROME C SUBUNIT"/>
    <property type="match status" value="1"/>
</dbReference>
<evidence type="ECO:0000256" key="2">
    <source>
        <dbReference type="ARBA" id="ARBA00022617"/>
    </source>
</evidence>
<dbReference type="Pfam" id="PF00034">
    <property type="entry name" value="Cytochrom_C"/>
    <property type="match status" value="1"/>
</dbReference>
<evidence type="ECO:0000256" key="1">
    <source>
        <dbReference type="ARBA" id="ARBA00022448"/>
    </source>
</evidence>
<evidence type="ECO:0000313" key="8">
    <source>
        <dbReference type="EMBL" id="QPJ63493.1"/>
    </source>
</evidence>
<keyword evidence="5 6" id="KW-0408">Iron</keyword>
<keyword evidence="4" id="KW-0249">Electron transport</keyword>